<dbReference type="Pfam" id="PF12697">
    <property type="entry name" value="Abhydrolase_6"/>
    <property type="match status" value="1"/>
</dbReference>
<dbReference type="PRINTS" id="PR00111">
    <property type="entry name" value="ABHYDROLASE"/>
</dbReference>
<organism evidence="2 3">
    <name type="scientific">Achlya hypogyna</name>
    <name type="common">Oomycete</name>
    <name type="synonym">Protoachlya hypogyna</name>
    <dbReference type="NCBI Taxonomy" id="1202772"/>
    <lineage>
        <taxon>Eukaryota</taxon>
        <taxon>Sar</taxon>
        <taxon>Stramenopiles</taxon>
        <taxon>Oomycota</taxon>
        <taxon>Saprolegniomycetes</taxon>
        <taxon>Saprolegniales</taxon>
        <taxon>Achlyaceae</taxon>
        <taxon>Achlya</taxon>
    </lineage>
</organism>
<evidence type="ECO:0000313" key="2">
    <source>
        <dbReference type="EMBL" id="OQR87433.1"/>
    </source>
</evidence>
<keyword evidence="2" id="KW-0645">Protease</keyword>
<dbReference type="AlphaFoldDB" id="A0A1V9YNY3"/>
<dbReference type="InterPro" id="IPR000073">
    <property type="entry name" value="AB_hydrolase_1"/>
</dbReference>
<evidence type="ECO:0000259" key="1">
    <source>
        <dbReference type="Pfam" id="PF12697"/>
    </source>
</evidence>
<dbReference type="GO" id="GO:0008233">
    <property type="term" value="F:peptidase activity"/>
    <property type="evidence" value="ECO:0007669"/>
    <property type="project" value="UniProtKB-KW"/>
</dbReference>
<dbReference type="OrthoDB" id="6431331at2759"/>
<proteinExistence type="predicted"/>
<gene>
    <name evidence="2" type="ORF">ACHHYP_08852</name>
</gene>
<reference evidence="2 3" key="1">
    <citation type="journal article" date="2014" name="Genome Biol. Evol.">
        <title>The secreted proteins of Achlya hypogyna and Thraustotheca clavata identify the ancestral oomycete secretome and reveal gene acquisitions by horizontal gene transfer.</title>
        <authorList>
            <person name="Misner I."/>
            <person name="Blouin N."/>
            <person name="Leonard G."/>
            <person name="Richards T.A."/>
            <person name="Lane C.E."/>
        </authorList>
    </citation>
    <scope>NUCLEOTIDE SEQUENCE [LARGE SCALE GENOMIC DNA]</scope>
    <source>
        <strain evidence="2 3">ATCC 48635</strain>
    </source>
</reference>
<keyword evidence="2" id="KW-0378">Hydrolase</keyword>
<dbReference type="PANTHER" id="PTHR47533:SF4">
    <property type="entry name" value="AB HYDROLASE-1 DOMAIN-CONTAINING PROTEIN"/>
    <property type="match status" value="1"/>
</dbReference>
<dbReference type="EMBL" id="JNBR01001442">
    <property type="protein sequence ID" value="OQR87433.1"/>
    <property type="molecule type" value="Genomic_DNA"/>
</dbReference>
<dbReference type="PANTHER" id="PTHR47533">
    <property type="entry name" value="PROTEIN CBG21859"/>
    <property type="match status" value="1"/>
</dbReference>
<protein>
    <submittedName>
        <fullName evidence="2">Serine protease family S33</fullName>
    </submittedName>
</protein>
<dbReference type="Gene3D" id="3.40.50.1820">
    <property type="entry name" value="alpha/beta hydrolase"/>
    <property type="match status" value="1"/>
</dbReference>
<evidence type="ECO:0000313" key="3">
    <source>
        <dbReference type="Proteomes" id="UP000243579"/>
    </source>
</evidence>
<dbReference type="GO" id="GO:0006508">
    <property type="term" value="P:proteolysis"/>
    <property type="evidence" value="ECO:0007669"/>
    <property type="project" value="UniProtKB-KW"/>
</dbReference>
<comment type="caution">
    <text evidence="2">The sequence shown here is derived from an EMBL/GenBank/DDBJ whole genome shotgun (WGS) entry which is preliminary data.</text>
</comment>
<accession>A0A1V9YNY3</accession>
<dbReference type="Proteomes" id="UP000243579">
    <property type="component" value="Unassembled WGS sequence"/>
</dbReference>
<dbReference type="SUPFAM" id="SSF53474">
    <property type="entry name" value="alpha/beta-Hydrolases"/>
    <property type="match status" value="1"/>
</dbReference>
<sequence>MTATHFTLEFPNGVPLHCTRWGPATARTTYVFVHGAPGSAKDFDVLGPLLVAPGTNVIAFDLPGNGRTSADVVGGYYYIDSAAVADVVATALSLLPPARFLLVGHSMGGHTTVHVAARGCVDGILLMNPMGLRAGRRHQPRLEYWFGWLMRHCGDGPNALTRWNKSIYINKMRFPDTIPELEFVAAFYRMTTADFDRVAIDADAIRDQQIPVFVALTKDDKVIEYDIGTALAARLGTKNLLILDKGGHNIVVTQAQTVAKAVHEWTATLSPL</sequence>
<keyword evidence="3" id="KW-1185">Reference proteome</keyword>
<name>A0A1V9YNY3_ACHHY</name>
<feature type="domain" description="AB hydrolase-1" evidence="1">
    <location>
        <begin position="31"/>
        <end position="260"/>
    </location>
</feature>
<dbReference type="InterPro" id="IPR029058">
    <property type="entry name" value="AB_hydrolase_fold"/>
</dbReference>